<keyword evidence="2" id="KW-1185">Reference proteome</keyword>
<dbReference type="KEGG" id="swp:swp_3538"/>
<organism evidence="1 2">
    <name type="scientific">Shewanella piezotolerans (strain WP3 / JCM 13877)</name>
    <dbReference type="NCBI Taxonomy" id="225849"/>
    <lineage>
        <taxon>Bacteria</taxon>
        <taxon>Pseudomonadati</taxon>
        <taxon>Pseudomonadota</taxon>
        <taxon>Gammaproteobacteria</taxon>
        <taxon>Alteromonadales</taxon>
        <taxon>Shewanellaceae</taxon>
        <taxon>Shewanella</taxon>
    </lineage>
</organism>
<dbReference type="AlphaFoldDB" id="B8CQA0"/>
<evidence type="ECO:0000313" key="2">
    <source>
        <dbReference type="Proteomes" id="UP000000753"/>
    </source>
</evidence>
<accession>B8CQA0</accession>
<dbReference type="InterPro" id="IPR038086">
    <property type="entry name" value="DUF2789_sf"/>
</dbReference>
<name>B8CQA0_SHEPW</name>
<dbReference type="STRING" id="225849.swp_3538"/>
<gene>
    <name evidence="1" type="ordered locus">swp_3538</name>
</gene>
<protein>
    <recommendedName>
        <fullName evidence="3">DUF2789 domain-containing protein</fullName>
    </recommendedName>
</protein>
<sequence length="93" mass="10690">MRFEPYYSQALFNGDNGMDTTQGDLEHLFQQLGLQSDGISIEGFVKKHHLPEGLLIQQADFWSESQRHFLAEALAEDAQWSDVIDHLDTLLRK</sequence>
<dbReference type="HOGENOM" id="CLU_177836_0_0_6"/>
<dbReference type="eggNOG" id="COG2040">
    <property type="taxonomic scope" value="Bacteria"/>
</dbReference>
<evidence type="ECO:0000313" key="1">
    <source>
        <dbReference type="EMBL" id="ACJ30230.1"/>
    </source>
</evidence>
<reference evidence="1 2" key="1">
    <citation type="journal article" date="2008" name="PLoS ONE">
        <title>Environmental adaptation: genomic analysis of the piezotolerant and psychrotolerant deep-sea iron reducing bacterium Shewanella piezotolerans WP3.</title>
        <authorList>
            <person name="Wang F."/>
            <person name="Wang J."/>
            <person name="Jian H."/>
            <person name="Zhang B."/>
            <person name="Li S."/>
            <person name="Wang F."/>
            <person name="Zeng X."/>
            <person name="Gao L."/>
            <person name="Bartlett D.H."/>
            <person name="Yu J."/>
            <person name="Hu S."/>
            <person name="Xiao X."/>
        </authorList>
    </citation>
    <scope>NUCLEOTIDE SEQUENCE [LARGE SCALE GENOMIC DNA]</scope>
    <source>
        <strain evidence="2">WP3 / JCM 13877</strain>
    </source>
</reference>
<dbReference type="RefSeq" id="WP_020913577.1">
    <property type="nucleotide sequence ID" value="NC_011566.1"/>
</dbReference>
<evidence type="ECO:0008006" key="3">
    <source>
        <dbReference type="Google" id="ProtNLM"/>
    </source>
</evidence>
<proteinExistence type="predicted"/>
<dbReference type="Gene3D" id="1.10.10.1130">
    <property type="entry name" value="Uncharacterised protein PF10982, DUF2789"/>
    <property type="match status" value="1"/>
</dbReference>
<dbReference type="InterPro" id="IPR021250">
    <property type="entry name" value="DUF2789"/>
</dbReference>
<dbReference type="EMBL" id="CP000472">
    <property type="protein sequence ID" value="ACJ30230.1"/>
    <property type="molecule type" value="Genomic_DNA"/>
</dbReference>
<dbReference type="Pfam" id="PF10982">
    <property type="entry name" value="DUF2789"/>
    <property type="match status" value="1"/>
</dbReference>
<dbReference type="Proteomes" id="UP000000753">
    <property type="component" value="Chromosome"/>
</dbReference>